<evidence type="ECO:0000256" key="3">
    <source>
        <dbReference type="ARBA" id="ARBA00022552"/>
    </source>
</evidence>
<keyword evidence="4 5" id="KW-0539">Nucleus</keyword>
<proteinExistence type="inferred from homology"/>
<dbReference type="EMBL" id="CAJJDM010000034">
    <property type="protein sequence ID" value="CAD8063831.1"/>
    <property type="molecule type" value="Genomic_DNA"/>
</dbReference>
<dbReference type="GO" id="GO:0032040">
    <property type="term" value="C:small-subunit processome"/>
    <property type="evidence" value="ECO:0007669"/>
    <property type="project" value="InterPro"/>
</dbReference>
<comment type="similarity">
    <text evidence="2 5">Belongs to the UTP11 family.</text>
</comment>
<evidence type="ECO:0000256" key="2">
    <source>
        <dbReference type="ARBA" id="ARBA00008105"/>
    </source>
</evidence>
<accession>A0A8S1LBJ8</accession>
<dbReference type="PANTHER" id="PTHR12838:SF0">
    <property type="entry name" value="U3 SMALL NUCLEOLAR RNA-ASSOCIATED PROTEIN 11-RELATED"/>
    <property type="match status" value="1"/>
</dbReference>
<reference evidence="7" key="1">
    <citation type="submission" date="2021-01" db="EMBL/GenBank/DDBJ databases">
        <authorList>
            <consortium name="Genoscope - CEA"/>
            <person name="William W."/>
        </authorList>
    </citation>
    <scope>NUCLEOTIDE SEQUENCE</scope>
</reference>
<protein>
    <recommendedName>
        <fullName evidence="5">U3 small nucleolar RNA-associated protein 11</fullName>
        <shortName evidence="5">U3 snoRNA-associated protein 11</shortName>
    </recommendedName>
</protein>
<dbReference type="OMA" id="HRKENTI"/>
<dbReference type="Pfam" id="PF03998">
    <property type="entry name" value="Utp11"/>
    <property type="match status" value="1"/>
</dbReference>
<comment type="subunit">
    <text evidence="5">Component of the ribosomal small subunit (SSU) processome.</text>
</comment>
<feature type="region of interest" description="Disordered" evidence="6">
    <location>
        <begin position="1"/>
        <end position="20"/>
    </location>
</feature>
<dbReference type="PIRSF" id="PIRSF015952">
    <property type="entry name" value="U3snoRNP11"/>
    <property type="match status" value="1"/>
</dbReference>
<sequence length="219" mass="25940">MSNFTNAKPQRKYRERAQPTSRQFLGILEKHGDYKKRAINYQRKKEQLQKLQLKAALRNKDEFNFRMLKSKVKDGVVYEDQDESSGDEQEILKQIKTQNQNLLKASIQQKEKLTEKLKEDLAMVQFEQPTHKFFLKEARKKSFDQIEDKLQGEAQQSTPNSELTQKINKLTEALYEKERMKRFYVAITKSKTKDNVTAKPHQRKRIKKGKGKGLFERSR</sequence>
<comment type="subcellular location">
    <subcellularLocation>
        <location evidence="1 5">Nucleus</location>
        <location evidence="1 5">Nucleolus</location>
    </subcellularLocation>
</comment>
<dbReference type="InterPro" id="IPR007144">
    <property type="entry name" value="SSU_processome_Utp11"/>
</dbReference>
<organism evidence="7 8">
    <name type="scientific">Paramecium primaurelia</name>
    <dbReference type="NCBI Taxonomy" id="5886"/>
    <lineage>
        <taxon>Eukaryota</taxon>
        <taxon>Sar</taxon>
        <taxon>Alveolata</taxon>
        <taxon>Ciliophora</taxon>
        <taxon>Intramacronucleata</taxon>
        <taxon>Oligohymenophorea</taxon>
        <taxon>Peniculida</taxon>
        <taxon>Parameciidae</taxon>
        <taxon>Paramecium</taxon>
    </lineage>
</organism>
<name>A0A8S1LBJ8_PARPR</name>
<keyword evidence="8" id="KW-1185">Reference proteome</keyword>
<evidence type="ECO:0000256" key="1">
    <source>
        <dbReference type="ARBA" id="ARBA00004604"/>
    </source>
</evidence>
<comment type="function">
    <text evidence="5">Involved in nucleolar processing of pre-18S ribosomal RNA.</text>
</comment>
<evidence type="ECO:0000313" key="7">
    <source>
        <dbReference type="EMBL" id="CAD8063831.1"/>
    </source>
</evidence>
<feature type="compositionally biased region" description="Basic residues" evidence="6">
    <location>
        <begin position="200"/>
        <end position="211"/>
    </location>
</feature>
<feature type="region of interest" description="Disordered" evidence="6">
    <location>
        <begin position="190"/>
        <end position="219"/>
    </location>
</feature>
<evidence type="ECO:0000256" key="6">
    <source>
        <dbReference type="SAM" id="MobiDB-lite"/>
    </source>
</evidence>
<evidence type="ECO:0000256" key="5">
    <source>
        <dbReference type="PIRNR" id="PIRNR015952"/>
    </source>
</evidence>
<keyword evidence="3 5" id="KW-0698">rRNA processing</keyword>
<evidence type="ECO:0000313" key="8">
    <source>
        <dbReference type="Proteomes" id="UP000688137"/>
    </source>
</evidence>
<comment type="caution">
    <text evidence="7">The sequence shown here is derived from an EMBL/GenBank/DDBJ whole genome shotgun (WGS) entry which is preliminary data.</text>
</comment>
<dbReference type="GO" id="GO:0006364">
    <property type="term" value="P:rRNA processing"/>
    <property type="evidence" value="ECO:0007669"/>
    <property type="project" value="UniProtKB-KW"/>
</dbReference>
<gene>
    <name evidence="7" type="ORF">PPRIM_AZ9-3.1.T0350162</name>
</gene>
<dbReference type="AlphaFoldDB" id="A0A8S1LBJ8"/>
<dbReference type="PANTHER" id="PTHR12838">
    <property type="entry name" value="U3 SMALL NUCLEOLAR RNA-ASSOCIATED PROTEIN 11"/>
    <property type="match status" value="1"/>
</dbReference>
<evidence type="ECO:0000256" key="4">
    <source>
        <dbReference type="ARBA" id="ARBA00023242"/>
    </source>
</evidence>
<dbReference type="Proteomes" id="UP000688137">
    <property type="component" value="Unassembled WGS sequence"/>
</dbReference>